<feature type="domain" description="Pseudouridine synthase RsuA/RluA-like" evidence="3">
    <location>
        <begin position="285"/>
        <end position="493"/>
    </location>
</feature>
<evidence type="ECO:0000259" key="3">
    <source>
        <dbReference type="Pfam" id="PF00849"/>
    </source>
</evidence>
<proteinExistence type="predicted"/>
<dbReference type="GO" id="GO:0009982">
    <property type="term" value="F:pseudouridine synthase activity"/>
    <property type="evidence" value="ECO:0007669"/>
    <property type="project" value="InterPro"/>
</dbReference>
<dbReference type="SUPFAM" id="SSF55120">
    <property type="entry name" value="Pseudouridine synthase"/>
    <property type="match status" value="1"/>
</dbReference>
<dbReference type="CDD" id="cd02869">
    <property type="entry name" value="PseudoU_synth_RluA_like"/>
    <property type="match status" value="1"/>
</dbReference>
<dbReference type="PROSITE" id="PS01129">
    <property type="entry name" value="PSI_RLU"/>
    <property type="match status" value="1"/>
</dbReference>
<dbReference type="InterPro" id="IPR020103">
    <property type="entry name" value="PsdUridine_synth_cat_dom_sf"/>
</dbReference>
<feature type="compositionally biased region" description="Basic and acidic residues" evidence="2">
    <location>
        <begin position="1"/>
        <end position="12"/>
    </location>
</feature>
<comment type="caution">
    <text evidence="4">The sequence shown here is derived from an EMBL/GenBank/DDBJ whole genome shotgun (WGS) entry which is preliminary data.</text>
</comment>
<dbReference type="GO" id="GO:0000455">
    <property type="term" value="P:enzyme-directed rRNA pseudouridine synthesis"/>
    <property type="evidence" value="ECO:0007669"/>
    <property type="project" value="TreeGrafter"/>
</dbReference>
<dbReference type="GO" id="GO:0003723">
    <property type="term" value="F:RNA binding"/>
    <property type="evidence" value="ECO:0007669"/>
    <property type="project" value="InterPro"/>
</dbReference>
<dbReference type="EMBL" id="JACMSC010000014">
    <property type="protein sequence ID" value="KAG6491243.1"/>
    <property type="molecule type" value="Genomic_DNA"/>
</dbReference>
<comment type="catalytic activity">
    <reaction evidence="1">
        <text>a uridine in RNA = a pseudouridine in RNA</text>
        <dbReference type="Rhea" id="RHEA:48348"/>
        <dbReference type="Rhea" id="RHEA-COMP:12068"/>
        <dbReference type="Rhea" id="RHEA-COMP:12069"/>
        <dbReference type="ChEBI" id="CHEBI:65314"/>
        <dbReference type="ChEBI" id="CHEBI:65315"/>
    </reaction>
</comment>
<evidence type="ECO:0000313" key="5">
    <source>
        <dbReference type="Proteomes" id="UP000734854"/>
    </source>
</evidence>
<evidence type="ECO:0000256" key="1">
    <source>
        <dbReference type="ARBA" id="ARBA00000073"/>
    </source>
</evidence>
<dbReference type="InterPro" id="IPR006145">
    <property type="entry name" value="PsdUridine_synth_RsuA/RluA"/>
</dbReference>
<dbReference type="InterPro" id="IPR050188">
    <property type="entry name" value="RluA_PseudoU_synthase"/>
</dbReference>
<dbReference type="InterPro" id="IPR006224">
    <property type="entry name" value="PsdUridine_synth_RluA-like_CS"/>
</dbReference>
<protein>
    <recommendedName>
        <fullName evidence="3">Pseudouridine synthase RsuA/RluA-like domain-containing protein</fullName>
    </recommendedName>
</protein>
<organism evidence="4 5">
    <name type="scientific">Zingiber officinale</name>
    <name type="common">Ginger</name>
    <name type="synonym">Amomum zingiber</name>
    <dbReference type="NCBI Taxonomy" id="94328"/>
    <lineage>
        <taxon>Eukaryota</taxon>
        <taxon>Viridiplantae</taxon>
        <taxon>Streptophyta</taxon>
        <taxon>Embryophyta</taxon>
        <taxon>Tracheophyta</taxon>
        <taxon>Spermatophyta</taxon>
        <taxon>Magnoliopsida</taxon>
        <taxon>Liliopsida</taxon>
        <taxon>Zingiberales</taxon>
        <taxon>Zingiberaceae</taxon>
        <taxon>Zingiber</taxon>
    </lineage>
</organism>
<evidence type="ECO:0000256" key="2">
    <source>
        <dbReference type="SAM" id="MobiDB-lite"/>
    </source>
</evidence>
<dbReference type="PANTHER" id="PTHR21600">
    <property type="entry name" value="MITOCHONDRIAL RNA PSEUDOURIDINE SYNTHASE"/>
    <property type="match status" value="1"/>
</dbReference>
<feature type="region of interest" description="Disordered" evidence="2">
    <location>
        <begin position="1"/>
        <end position="40"/>
    </location>
</feature>
<keyword evidence="5" id="KW-1185">Reference proteome</keyword>
<dbReference type="Gene3D" id="3.30.2350.10">
    <property type="entry name" value="Pseudouridine synthase"/>
    <property type="match status" value="1"/>
</dbReference>
<accession>A0A8J5FPF1</accession>
<gene>
    <name evidence="4" type="ORF">ZIOFF_052580</name>
</gene>
<evidence type="ECO:0000313" key="4">
    <source>
        <dbReference type="EMBL" id="KAG6491243.1"/>
    </source>
</evidence>
<reference evidence="4 5" key="1">
    <citation type="submission" date="2020-08" db="EMBL/GenBank/DDBJ databases">
        <title>Plant Genome Project.</title>
        <authorList>
            <person name="Zhang R.-G."/>
        </authorList>
    </citation>
    <scope>NUCLEOTIDE SEQUENCE [LARGE SCALE GENOMIC DNA]</scope>
    <source>
        <tissue evidence="4">Rhizome</tissue>
    </source>
</reference>
<dbReference type="Pfam" id="PF00849">
    <property type="entry name" value="PseudoU_synth_2"/>
    <property type="match status" value="1"/>
</dbReference>
<sequence length="559" mass="60565">MASAAEEKKQPVEVEGEMCAPAAQEEGEQPPAPRGPMERSQLSRLGIPTLDVCFATIFHDALILRSQNAPRRAATASEAWFVCWRGGESDGEIQGPSQALVLHFPPIQKRQASGPMYCYKDGKLTALEEANQPDGIYVHEKCVVRARVGSGSADPSRSDRAGSACEIKWATRASPLLQRVPKATTRRDGDCDRRTYAILPFALWEGHLNLFLSIGKAGSVAVDKSSATLQSSADAVPGSCYPIPLSPPYPPLSKSVELRRAMSATARSGGYALSFADIVFEDQYLAVANKPAGVYCEAILSSIASSTSSGEFRISQTFRVAVKLRGLLAGDGATEPELHMANRLDRDTSGLMVITKSHKAAGRLVKAFTEHKVQKTYLALCVGCAPNWDKISISSGHGRSKFGAWRVYSANDVGRLLPGGSTVKHMLTSFEVLFVNGQGKFRDIARPLDGGESVIVQKEGERVINTADQKNHEVLVRAYPQSGRTHQIRLHCQYLGLPIMGDVKYGGVLEWEGVTCDAHALHAESLSFDHPITGVPLSIKAPLPSWARKVCEQMQQNCP</sequence>
<dbReference type="Proteomes" id="UP000734854">
    <property type="component" value="Unassembled WGS sequence"/>
</dbReference>
<name>A0A8J5FPF1_ZINOF</name>
<dbReference type="PANTHER" id="PTHR21600:SF47">
    <property type="entry name" value="RNA PSEUDOURIDINE SYNTHASE 1"/>
    <property type="match status" value="1"/>
</dbReference>
<dbReference type="AlphaFoldDB" id="A0A8J5FPF1"/>